<dbReference type="RefSeq" id="WP_017053222.1">
    <property type="nucleotide sequence ID" value="NZ_AJYW02000310.1"/>
</dbReference>
<dbReference type="Gene3D" id="3.30.70.1070">
    <property type="entry name" value="Sporulation related repeat"/>
    <property type="match status" value="1"/>
</dbReference>
<feature type="domain" description="SPOR" evidence="2">
    <location>
        <begin position="99"/>
        <end position="179"/>
    </location>
</feature>
<evidence type="ECO:0000313" key="3">
    <source>
        <dbReference type="EMBL" id="OEE70413.1"/>
    </source>
</evidence>
<name>A0A1E5CLU0_9VIBR</name>
<comment type="caution">
    <text evidence="3">The sequence shown here is derived from an EMBL/GenBank/DDBJ whole genome shotgun (WGS) entry which is preliminary data.</text>
</comment>
<evidence type="ECO:0000259" key="2">
    <source>
        <dbReference type="PROSITE" id="PS51724"/>
    </source>
</evidence>
<reference evidence="3 4" key="1">
    <citation type="journal article" date="2012" name="Science">
        <title>Ecological populations of bacteria act as socially cohesive units of antibiotic production and resistance.</title>
        <authorList>
            <person name="Cordero O.X."/>
            <person name="Wildschutte H."/>
            <person name="Kirkup B."/>
            <person name="Proehl S."/>
            <person name="Ngo L."/>
            <person name="Hussain F."/>
            <person name="Le Roux F."/>
            <person name="Mincer T."/>
            <person name="Polz M.F."/>
        </authorList>
    </citation>
    <scope>NUCLEOTIDE SEQUENCE [LARGE SCALE GENOMIC DNA]</scope>
    <source>
        <strain evidence="3 4">FF-238</strain>
    </source>
</reference>
<evidence type="ECO:0000313" key="4">
    <source>
        <dbReference type="Proteomes" id="UP000094165"/>
    </source>
</evidence>
<dbReference type="SUPFAM" id="SSF110997">
    <property type="entry name" value="Sporulation related repeat"/>
    <property type="match status" value="1"/>
</dbReference>
<protein>
    <submittedName>
        <fullName evidence="3">Cytochrome C biogenesis protein CcdA</fullName>
    </submittedName>
</protein>
<dbReference type="InterPro" id="IPR007730">
    <property type="entry name" value="SPOR-like_dom"/>
</dbReference>
<dbReference type="InterPro" id="IPR036680">
    <property type="entry name" value="SPOR-like_sf"/>
</dbReference>
<feature type="signal peptide" evidence="1">
    <location>
        <begin position="1"/>
        <end position="19"/>
    </location>
</feature>
<dbReference type="EMBL" id="AJYW02000310">
    <property type="protein sequence ID" value="OEE70413.1"/>
    <property type="molecule type" value="Genomic_DNA"/>
</dbReference>
<dbReference type="Pfam" id="PF05036">
    <property type="entry name" value="SPOR"/>
    <property type="match status" value="1"/>
</dbReference>
<keyword evidence="4" id="KW-1185">Reference proteome</keyword>
<dbReference type="PROSITE" id="PS51257">
    <property type="entry name" value="PROKAR_LIPOPROTEIN"/>
    <property type="match status" value="1"/>
</dbReference>
<dbReference type="GO" id="GO:0042834">
    <property type="term" value="F:peptidoglycan binding"/>
    <property type="evidence" value="ECO:0007669"/>
    <property type="project" value="InterPro"/>
</dbReference>
<proteinExistence type="predicted"/>
<organism evidence="3 4">
    <name type="scientific">Vibrio genomosp. F6 str. FF-238</name>
    <dbReference type="NCBI Taxonomy" id="1191298"/>
    <lineage>
        <taxon>Bacteria</taxon>
        <taxon>Pseudomonadati</taxon>
        <taxon>Pseudomonadota</taxon>
        <taxon>Gammaproteobacteria</taxon>
        <taxon>Vibrionales</taxon>
        <taxon>Vibrionaceae</taxon>
        <taxon>Vibrio</taxon>
    </lineage>
</organism>
<accession>A0A1E5CLU0</accession>
<dbReference type="PROSITE" id="PS51724">
    <property type="entry name" value="SPOR"/>
    <property type="match status" value="1"/>
</dbReference>
<gene>
    <name evidence="3" type="ORF">A130_08915</name>
</gene>
<evidence type="ECO:0000256" key="1">
    <source>
        <dbReference type="SAM" id="SignalP"/>
    </source>
</evidence>
<feature type="chain" id="PRO_5009172940" evidence="1">
    <location>
        <begin position="20"/>
        <end position="194"/>
    </location>
</feature>
<keyword evidence="1" id="KW-0732">Signal</keyword>
<sequence length="194" mass="21547">MKKIAIVSLSMLLAACVSENYVTDVTSDSYREEYKTAEVMPPVVSQGVPAMSVTEENVDKNVVKMSPASNAEMNVVQQTPVKQQASVIITPPTKKQAMMNPRFGYTIQVVAVGSQSKVDQFSSKLPRSNQPIWENYKVVNGTKWYTVLYGDYATKLDAKTAIQSLPTEFKQLKPFVKSIDAIKNSEFPTLNKLN</sequence>
<dbReference type="Proteomes" id="UP000094165">
    <property type="component" value="Unassembled WGS sequence"/>
</dbReference>
<dbReference type="AlphaFoldDB" id="A0A1E5CLU0"/>